<dbReference type="PANTHER" id="PTHR30055">
    <property type="entry name" value="HTH-TYPE TRANSCRIPTIONAL REGULATOR RUTR"/>
    <property type="match status" value="1"/>
</dbReference>
<accession>A0ABT9HCW9</accession>
<dbReference type="InterPro" id="IPR009057">
    <property type="entry name" value="Homeodomain-like_sf"/>
</dbReference>
<dbReference type="Pfam" id="PF14246">
    <property type="entry name" value="TetR_C_7"/>
    <property type="match status" value="1"/>
</dbReference>
<organism evidence="4 5">
    <name type="scientific">Qipengyuania benthica</name>
    <dbReference type="NCBI Taxonomy" id="3067651"/>
    <lineage>
        <taxon>Bacteria</taxon>
        <taxon>Pseudomonadati</taxon>
        <taxon>Pseudomonadota</taxon>
        <taxon>Alphaproteobacteria</taxon>
        <taxon>Sphingomonadales</taxon>
        <taxon>Erythrobacteraceae</taxon>
        <taxon>Qipengyuania</taxon>
    </lineage>
</organism>
<dbReference type="PROSITE" id="PS01081">
    <property type="entry name" value="HTH_TETR_1"/>
    <property type="match status" value="1"/>
</dbReference>
<dbReference type="InterPro" id="IPR039536">
    <property type="entry name" value="TetR_C_Proteobacteria"/>
</dbReference>
<protein>
    <submittedName>
        <fullName evidence="4">TetR/AcrR family transcriptional regulator</fullName>
    </submittedName>
</protein>
<gene>
    <name evidence="4" type="ORF">Q9K01_14025</name>
</gene>
<sequence length="202" mass="22060">MSGAVKARKHEAILSAATRVFVREGFDGASMEQVAREAKVAKPTLYNHFPDKGALYVTVVENALKNVNNEIAKPRLAELPARQGLLVVANQLTDLFGRHDSAVHLCRIAVGGGGRFPLATATIMDAGPRRGTEKIRVLLRVWCGRGELTVDDEQIAAQQLVELCKVSIFDNRLFGSHEKVPVAQCERVARAAHDTFMARYGA</sequence>
<dbReference type="InterPro" id="IPR050109">
    <property type="entry name" value="HTH-type_TetR-like_transc_reg"/>
</dbReference>
<dbReference type="EMBL" id="JAVAIL010000005">
    <property type="protein sequence ID" value="MDP4540745.1"/>
    <property type="molecule type" value="Genomic_DNA"/>
</dbReference>
<reference evidence="4 5" key="1">
    <citation type="submission" date="2023-08" db="EMBL/GenBank/DDBJ databases">
        <title>genomic of DY56.</title>
        <authorList>
            <person name="Wang Y."/>
        </authorList>
    </citation>
    <scope>NUCLEOTIDE SEQUENCE [LARGE SCALE GENOMIC DNA]</scope>
    <source>
        <strain evidence="4 5">DY56-A-20</strain>
    </source>
</reference>
<dbReference type="Gene3D" id="1.10.357.10">
    <property type="entry name" value="Tetracycline Repressor, domain 2"/>
    <property type="match status" value="1"/>
</dbReference>
<proteinExistence type="predicted"/>
<evidence type="ECO:0000256" key="2">
    <source>
        <dbReference type="PROSITE-ProRule" id="PRU00335"/>
    </source>
</evidence>
<comment type="caution">
    <text evidence="4">The sequence shown here is derived from an EMBL/GenBank/DDBJ whole genome shotgun (WGS) entry which is preliminary data.</text>
</comment>
<dbReference type="InterPro" id="IPR023772">
    <property type="entry name" value="DNA-bd_HTH_TetR-type_CS"/>
</dbReference>
<dbReference type="InterPro" id="IPR001647">
    <property type="entry name" value="HTH_TetR"/>
</dbReference>
<name>A0ABT9HCW9_9SPHN</name>
<evidence type="ECO:0000256" key="1">
    <source>
        <dbReference type="ARBA" id="ARBA00023125"/>
    </source>
</evidence>
<dbReference type="RefSeq" id="WP_305930746.1">
    <property type="nucleotide sequence ID" value="NZ_JAVAIL010000005.1"/>
</dbReference>
<dbReference type="SUPFAM" id="SSF46689">
    <property type="entry name" value="Homeodomain-like"/>
    <property type="match status" value="1"/>
</dbReference>
<dbReference type="Pfam" id="PF00440">
    <property type="entry name" value="TetR_N"/>
    <property type="match status" value="1"/>
</dbReference>
<keyword evidence="1 2" id="KW-0238">DNA-binding</keyword>
<evidence type="ECO:0000313" key="4">
    <source>
        <dbReference type="EMBL" id="MDP4540745.1"/>
    </source>
</evidence>
<feature type="domain" description="HTH tetR-type" evidence="3">
    <location>
        <begin position="7"/>
        <end position="67"/>
    </location>
</feature>
<feature type="DNA-binding region" description="H-T-H motif" evidence="2">
    <location>
        <begin position="30"/>
        <end position="49"/>
    </location>
</feature>
<evidence type="ECO:0000259" key="3">
    <source>
        <dbReference type="PROSITE" id="PS50977"/>
    </source>
</evidence>
<dbReference type="Proteomes" id="UP001235664">
    <property type="component" value="Unassembled WGS sequence"/>
</dbReference>
<dbReference type="PRINTS" id="PR00455">
    <property type="entry name" value="HTHTETR"/>
</dbReference>
<dbReference type="PROSITE" id="PS50977">
    <property type="entry name" value="HTH_TETR_2"/>
    <property type="match status" value="1"/>
</dbReference>
<keyword evidence="5" id="KW-1185">Reference proteome</keyword>
<evidence type="ECO:0000313" key="5">
    <source>
        <dbReference type="Proteomes" id="UP001235664"/>
    </source>
</evidence>
<dbReference type="PANTHER" id="PTHR30055:SF146">
    <property type="entry name" value="HTH-TYPE TRANSCRIPTIONAL DUAL REGULATOR CECR"/>
    <property type="match status" value="1"/>
</dbReference>